<comment type="caution">
    <text evidence="3">The sequence shown here is derived from an EMBL/GenBank/DDBJ whole genome shotgun (WGS) entry which is preliminary data.</text>
</comment>
<proteinExistence type="predicted"/>
<organism evidence="3 4">
    <name type="scientific">Companilactobacillus keshanensis</name>
    <dbReference type="NCBI Taxonomy" id="2486003"/>
    <lineage>
        <taxon>Bacteria</taxon>
        <taxon>Bacillati</taxon>
        <taxon>Bacillota</taxon>
        <taxon>Bacilli</taxon>
        <taxon>Lactobacillales</taxon>
        <taxon>Lactobacillaceae</taxon>
        <taxon>Companilactobacillus</taxon>
    </lineage>
</organism>
<keyword evidence="4" id="KW-1185">Reference proteome</keyword>
<dbReference type="InterPro" id="IPR024968">
    <property type="entry name" value="SlpA_C_lactobacillus"/>
</dbReference>
<feature type="signal peptide" evidence="1">
    <location>
        <begin position="1"/>
        <end position="24"/>
    </location>
</feature>
<name>A0ABW4BUV7_9LACO</name>
<evidence type="ECO:0000313" key="4">
    <source>
        <dbReference type="Proteomes" id="UP001597251"/>
    </source>
</evidence>
<keyword evidence="1" id="KW-0732">Signal</keyword>
<evidence type="ECO:0000256" key="1">
    <source>
        <dbReference type="SAM" id="SignalP"/>
    </source>
</evidence>
<gene>
    <name evidence="3" type="ORF">ACFQ42_09635</name>
</gene>
<feature type="domain" description="S-layer protein C-terminal" evidence="2">
    <location>
        <begin position="62"/>
        <end position="107"/>
    </location>
</feature>
<evidence type="ECO:0000313" key="3">
    <source>
        <dbReference type="EMBL" id="MFD1419006.1"/>
    </source>
</evidence>
<dbReference type="EMBL" id="JBHTOI010000047">
    <property type="protein sequence ID" value="MFD1419006.1"/>
    <property type="molecule type" value="Genomic_DNA"/>
</dbReference>
<dbReference type="Proteomes" id="UP001597251">
    <property type="component" value="Unassembled WGS sequence"/>
</dbReference>
<dbReference type="RefSeq" id="WP_125676185.1">
    <property type="nucleotide sequence ID" value="NZ_JBHTOI010000047.1"/>
</dbReference>
<accession>A0ABW4BUV7</accession>
<feature type="chain" id="PRO_5046204393" evidence="1">
    <location>
        <begin position="25"/>
        <end position="183"/>
    </location>
</feature>
<reference evidence="4" key="1">
    <citation type="journal article" date="2019" name="Int. J. Syst. Evol. Microbiol.">
        <title>The Global Catalogue of Microorganisms (GCM) 10K type strain sequencing project: providing services to taxonomists for standard genome sequencing and annotation.</title>
        <authorList>
            <consortium name="The Broad Institute Genomics Platform"/>
            <consortium name="The Broad Institute Genome Sequencing Center for Infectious Disease"/>
            <person name="Wu L."/>
            <person name="Ma J."/>
        </authorList>
    </citation>
    <scope>NUCLEOTIDE SEQUENCE [LARGE SCALE GENOMIC DNA]</scope>
    <source>
        <strain evidence="4">CCM 8936</strain>
    </source>
</reference>
<dbReference type="Pfam" id="PF03217">
    <property type="entry name" value="SlpA"/>
    <property type="match status" value="1"/>
</dbReference>
<evidence type="ECO:0000259" key="2">
    <source>
        <dbReference type="Pfam" id="PF03217"/>
    </source>
</evidence>
<sequence>MKKSLLSSIVILLTLSVGATTVQAADTSTSNTGNISIKDGYGTDTNTLDLNNGNYGVTVTANSAQLYDINGNKISASLNQGTSWKTDNERYIGNEVYYRVSTDAYVDSSDVYFYQPTDQVVYVNGNKPVSLYDNSGQLIKNSNRALAPGSYWRTDRMITVDHITYLRVSTNEFVAFGDVQQAK</sequence>
<protein>
    <submittedName>
        <fullName evidence="3">SLAP domain-containing protein</fullName>
    </submittedName>
</protein>